<keyword evidence="5" id="KW-1185">Reference proteome</keyword>
<keyword evidence="2" id="KW-0813">Transport</keyword>
<evidence type="ECO:0000259" key="3">
    <source>
        <dbReference type="PROSITE" id="PS50893"/>
    </source>
</evidence>
<dbReference type="PROSITE" id="PS50893">
    <property type="entry name" value="ABC_TRANSPORTER_2"/>
    <property type="match status" value="1"/>
</dbReference>
<dbReference type="PANTHER" id="PTHR42734:SF17">
    <property type="entry name" value="METAL TRANSPORT SYSTEM ATP-BINDING PROTEIN TM_0124-RELATED"/>
    <property type="match status" value="1"/>
</dbReference>
<comment type="caution">
    <text evidence="4">The sequence shown here is derived from an EMBL/GenBank/DDBJ whole genome shotgun (WGS) entry which is preliminary data.</text>
</comment>
<dbReference type="RefSeq" id="WP_216548559.1">
    <property type="nucleotide sequence ID" value="NZ_JAHLQO010000002.1"/>
</dbReference>
<keyword evidence="4" id="KW-0067">ATP-binding</keyword>
<accession>A0ABS6FEV9</accession>
<dbReference type="GO" id="GO:0005524">
    <property type="term" value="F:ATP binding"/>
    <property type="evidence" value="ECO:0007669"/>
    <property type="project" value="UniProtKB-KW"/>
</dbReference>
<keyword evidence="4" id="KW-0547">Nucleotide-binding</keyword>
<organism evidence="4 5">
    <name type="scientific">Peptoniphilus ovalis</name>
    <dbReference type="NCBI Taxonomy" id="2841503"/>
    <lineage>
        <taxon>Bacteria</taxon>
        <taxon>Bacillati</taxon>
        <taxon>Bacillota</taxon>
        <taxon>Tissierellia</taxon>
        <taxon>Tissierellales</taxon>
        <taxon>Peptoniphilaceae</taxon>
        <taxon>Peptoniphilus</taxon>
    </lineage>
</organism>
<name>A0ABS6FEV9_9FIRM</name>
<dbReference type="PROSITE" id="PS00211">
    <property type="entry name" value="ABC_TRANSPORTER_1"/>
    <property type="match status" value="1"/>
</dbReference>
<evidence type="ECO:0000313" key="5">
    <source>
        <dbReference type="Proteomes" id="UP000783742"/>
    </source>
</evidence>
<protein>
    <submittedName>
        <fullName evidence="4">ATP-binding cassette domain-containing protein</fullName>
    </submittedName>
</protein>
<dbReference type="Pfam" id="PF00005">
    <property type="entry name" value="ABC_tran"/>
    <property type="match status" value="1"/>
</dbReference>
<proteinExistence type="inferred from homology"/>
<evidence type="ECO:0000256" key="1">
    <source>
        <dbReference type="ARBA" id="ARBA00005417"/>
    </source>
</evidence>
<dbReference type="Proteomes" id="UP000783742">
    <property type="component" value="Unassembled WGS sequence"/>
</dbReference>
<sequence>MNNILEIKNLNFAYEDKNILIDINLEVSKGSFTALIGKNGAGKSTLLNLILGNLKNFSGEIILFGDDINKNNHHADIAYISQNKSQGYKNFPTSVEESLRIHLSFLKKKDSVTKYLEMVGLLEHKNKALSELSGGQLQRLSLALALIKDARLILLDEPTASIDDEFAKEFFNLLKSFSKNEKTILLVSHDLSKVRDFADKTYEIKNGTLNLFRQGENRDA</sequence>
<gene>
    <name evidence="4" type="ORF">KQI68_02520</name>
</gene>
<comment type="similarity">
    <text evidence="1">Belongs to the ABC transporter superfamily.</text>
</comment>
<dbReference type="SMART" id="SM00382">
    <property type="entry name" value="AAA"/>
    <property type="match status" value="1"/>
</dbReference>
<dbReference type="InterPro" id="IPR003439">
    <property type="entry name" value="ABC_transporter-like_ATP-bd"/>
</dbReference>
<evidence type="ECO:0000256" key="2">
    <source>
        <dbReference type="ARBA" id="ARBA00022448"/>
    </source>
</evidence>
<dbReference type="EMBL" id="JAHLQO010000002">
    <property type="protein sequence ID" value="MBU5668708.1"/>
    <property type="molecule type" value="Genomic_DNA"/>
</dbReference>
<dbReference type="PANTHER" id="PTHR42734">
    <property type="entry name" value="METAL TRANSPORT SYSTEM ATP-BINDING PROTEIN TM_0124-RELATED"/>
    <property type="match status" value="1"/>
</dbReference>
<dbReference type="InterPro" id="IPR017871">
    <property type="entry name" value="ABC_transporter-like_CS"/>
</dbReference>
<feature type="domain" description="ABC transporter" evidence="3">
    <location>
        <begin position="5"/>
        <end position="220"/>
    </location>
</feature>
<evidence type="ECO:0000313" key="4">
    <source>
        <dbReference type="EMBL" id="MBU5668708.1"/>
    </source>
</evidence>
<dbReference type="InterPro" id="IPR003593">
    <property type="entry name" value="AAA+_ATPase"/>
</dbReference>
<dbReference type="InterPro" id="IPR050153">
    <property type="entry name" value="Metal_Ion_Import_ABC"/>
</dbReference>
<reference evidence="4 5" key="1">
    <citation type="submission" date="2021-06" db="EMBL/GenBank/DDBJ databases">
        <authorList>
            <person name="Sun Q."/>
            <person name="Li D."/>
        </authorList>
    </citation>
    <scope>NUCLEOTIDE SEQUENCE [LARGE SCALE GENOMIC DNA]</scope>
    <source>
        <strain evidence="4 5">MSJ-1</strain>
    </source>
</reference>